<dbReference type="Gene3D" id="3.40.109.30">
    <property type="entry name" value="putative nitroreductase (tm1586), domain 2"/>
    <property type="match status" value="1"/>
</dbReference>
<gene>
    <name evidence="1" type="ORF">COV60_00250</name>
</gene>
<dbReference type="InterPro" id="IPR000415">
    <property type="entry name" value="Nitroreductase-like"/>
</dbReference>
<dbReference type="Gene3D" id="3.40.109.10">
    <property type="entry name" value="NADH Oxidase"/>
    <property type="match status" value="1"/>
</dbReference>
<evidence type="ECO:0000313" key="2">
    <source>
        <dbReference type="Proteomes" id="UP000229782"/>
    </source>
</evidence>
<sequence>MMQPNNNYSAWSTPQYTHTQFSALSPTERLRYFCQLAHLAPSTHNTQPWKFHIDPDNMVIEVSLDQNSVLPASDVAGRQSIISIGAAIEHIRIGAEYEGYAVTIHSASADKTSVRPVPKDPQHVSRVPIATIALSPQMNAPSHAESGRAGAIFSRKIMRAEYKRDQPIPNHVLEEIQSCVDTDTITFHTLTDPLRRQAIAEFQAQADGFVINNKKFSRELGDWLLENDTSSPVGMPGAGFGLDDTQAMRMHRALSGDIPLEPEDGLRFSLAGKEYIEKTPFIGVITTKGDTVDDWIHAGRAFERIALTFESHGISHAMHAGIVEVRLINRMFAATLGTLQSLQVLFRAGYVKKEEDLRRPHSPRLPLEAVLY</sequence>
<dbReference type="SUPFAM" id="SSF55469">
    <property type="entry name" value="FMN-dependent nitroreductase-like"/>
    <property type="match status" value="2"/>
</dbReference>
<accession>A0A2H0N3H5</accession>
<proteinExistence type="predicted"/>
<organism evidence="1 2">
    <name type="scientific">Candidatus Magasanikbacteria bacterium CG11_big_fil_rev_8_21_14_0_20_43_7</name>
    <dbReference type="NCBI Taxonomy" id="1974654"/>
    <lineage>
        <taxon>Bacteria</taxon>
        <taxon>Candidatus Magasanikiibacteriota</taxon>
    </lineage>
</organism>
<dbReference type="Proteomes" id="UP000229782">
    <property type="component" value="Unassembled WGS sequence"/>
</dbReference>
<dbReference type="GO" id="GO:0016491">
    <property type="term" value="F:oxidoreductase activity"/>
    <property type="evidence" value="ECO:0007669"/>
    <property type="project" value="InterPro"/>
</dbReference>
<protein>
    <recommendedName>
        <fullName evidence="3">Nitroreductase</fullName>
    </recommendedName>
</protein>
<name>A0A2H0N3H5_9BACT</name>
<reference evidence="1 2" key="1">
    <citation type="submission" date="2017-09" db="EMBL/GenBank/DDBJ databases">
        <title>Depth-based differentiation of microbial function through sediment-hosted aquifers and enrichment of novel symbionts in the deep terrestrial subsurface.</title>
        <authorList>
            <person name="Probst A.J."/>
            <person name="Ladd B."/>
            <person name="Jarett J.K."/>
            <person name="Geller-Mcgrath D.E."/>
            <person name="Sieber C.M."/>
            <person name="Emerson J.B."/>
            <person name="Anantharaman K."/>
            <person name="Thomas B.C."/>
            <person name="Malmstrom R."/>
            <person name="Stieglmeier M."/>
            <person name="Klingl A."/>
            <person name="Woyke T."/>
            <person name="Ryan C.M."/>
            <person name="Banfield J.F."/>
        </authorList>
    </citation>
    <scope>NUCLEOTIDE SEQUENCE [LARGE SCALE GENOMIC DNA]</scope>
    <source>
        <strain evidence="1">CG11_big_fil_rev_8_21_14_0_20_43_7</strain>
    </source>
</reference>
<evidence type="ECO:0008006" key="3">
    <source>
        <dbReference type="Google" id="ProtNLM"/>
    </source>
</evidence>
<dbReference type="NCBIfam" id="NF047509">
    <property type="entry name" value="Rv3131_FMN_oxido"/>
    <property type="match status" value="1"/>
</dbReference>
<evidence type="ECO:0000313" key="1">
    <source>
        <dbReference type="EMBL" id="PIR03454.1"/>
    </source>
</evidence>
<comment type="caution">
    <text evidence="1">The sequence shown here is derived from an EMBL/GenBank/DDBJ whole genome shotgun (WGS) entry which is preliminary data.</text>
</comment>
<dbReference type="EMBL" id="PCWM01000006">
    <property type="protein sequence ID" value="PIR03454.1"/>
    <property type="molecule type" value="Genomic_DNA"/>
</dbReference>
<dbReference type="AlphaFoldDB" id="A0A2H0N3H5"/>